<dbReference type="GO" id="GO:0008168">
    <property type="term" value="F:methyltransferase activity"/>
    <property type="evidence" value="ECO:0007669"/>
    <property type="project" value="UniProtKB-KW"/>
</dbReference>
<sequence>MDFRNQNSSAHLYSCSAPAASFIIPRSTPEDEYWPADRWGSSEAQTGPSYPEDPSENTAGDFGYDDCPFEFEDYDDSDCSSSITESIRGHVYENGLRYHAYHAGKYAYPNDETEQCREDIKHTMSTMLLDGQYFLAPVEEALEEGGEVLDLGTGIGLWPMQVAEKYPDAVITGIDLSPIQPSFVPENVHFIVDDMEDEWVDPENKYDYIHLRFALHTLKDRKTLMKRALRHLKPGGYFEIQEIDCSNTKCDDYTLTPETPYPVRDYLKYLDAGLRAMGADLSAIQHTAKEMREAGFEDVTEINKKLPLGLWPEDKKLRLCGLFWRTAVLDGLKGLCTRPFQAIGFTPEEIEVFLVGVRKAVMDGSFHTWCPFTTVYGRKPLDG</sequence>
<protein>
    <submittedName>
        <fullName evidence="3">S-adenosyl-L-methionine-dependent methyltransferase</fullName>
    </submittedName>
</protein>
<dbReference type="PANTHER" id="PTHR43591">
    <property type="entry name" value="METHYLTRANSFERASE"/>
    <property type="match status" value="1"/>
</dbReference>
<dbReference type="AlphaFoldDB" id="A0AAE0UF78"/>
<gene>
    <name evidence="3" type="ORF">B0T20DRAFT_369651</name>
</gene>
<name>A0AAE0UF78_SORBR</name>
<evidence type="ECO:0000256" key="1">
    <source>
        <dbReference type="ARBA" id="ARBA00038158"/>
    </source>
</evidence>
<dbReference type="SUPFAM" id="SSF53335">
    <property type="entry name" value="S-adenosyl-L-methionine-dependent methyltransferases"/>
    <property type="match status" value="1"/>
</dbReference>
<dbReference type="Pfam" id="PF13489">
    <property type="entry name" value="Methyltransf_23"/>
    <property type="match status" value="1"/>
</dbReference>
<dbReference type="PANTHER" id="PTHR43591:SF10">
    <property type="entry name" value="ABC TRANSMEMBRANE TYPE-1 DOMAIN-CONTAINING PROTEIN-RELATED"/>
    <property type="match status" value="1"/>
</dbReference>
<keyword evidence="3" id="KW-0808">Transferase</keyword>
<dbReference type="Proteomes" id="UP001281003">
    <property type="component" value="Unassembled WGS sequence"/>
</dbReference>
<feature type="region of interest" description="Disordered" evidence="2">
    <location>
        <begin position="33"/>
        <end position="62"/>
    </location>
</feature>
<accession>A0AAE0UF78</accession>
<organism evidence="3 4">
    <name type="scientific">Sordaria brevicollis</name>
    <dbReference type="NCBI Taxonomy" id="83679"/>
    <lineage>
        <taxon>Eukaryota</taxon>
        <taxon>Fungi</taxon>
        <taxon>Dikarya</taxon>
        <taxon>Ascomycota</taxon>
        <taxon>Pezizomycotina</taxon>
        <taxon>Sordariomycetes</taxon>
        <taxon>Sordariomycetidae</taxon>
        <taxon>Sordariales</taxon>
        <taxon>Sordariaceae</taxon>
        <taxon>Sordaria</taxon>
    </lineage>
</organism>
<dbReference type="CDD" id="cd02440">
    <property type="entry name" value="AdoMet_MTases"/>
    <property type="match status" value="1"/>
</dbReference>
<dbReference type="EMBL" id="JAUTDP010000002">
    <property type="protein sequence ID" value="KAK3401873.1"/>
    <property type="molecule type" value="Genomic_DNA"/>
</dbReference>
<comment type="caution">
    <text evidence="3">The sequence shown here is derived from an EMBL/GenBank/DDBJ whole genome shotgun (WGS) entry which is preliminary data.</text>
</comment>
<comment type="similarity">
    <text evidence="1">Belongs to the methyltransferase superfamily. LaeA methyltransferase family.</text>
</comment>
<evidence type="ECO:0000256" key="2">
    <source>
        <dbReference type="SAM" id="MobiDB-lite"/>
    </source>
</evidence>
<evidence type="ECO:0000313" key="4">
    <source>
        <dbReference type="Proteomes" id="UP001281003"/>
    </source>
</evidence>
<keyword evidence="4" id="KW-1185">Reference proteome</keyword>
<reference evidence="3" key="2">
    <citation type="submission" date="2023-07" db="EMBL/GenBank/DDBJ databases">
        <authorList>
            <consortium name="Lawrence Berkeley National Laboratory"/>
            <person name="Haridas S."/>
            <person name="Hensen N."/>
            <person name="Bonometti L."/>
            <person name="Westerberg I."/>
            <person name="Brannstrom I.O."/>
            <person name="Guillou S."/>
            <person name="Cros-Aarteil S."/>
            <person name="Calhoun S."/>
            <person name="Kuo A."/>
            <person name="Mondo S."/>
            <person name="Pangilinan J."/>
            <person name="Riley R."/>
            <person name="LaButti K."/>
            <person name="Andreopoulos B."/>
            <person name="Lipzen A."/>
            <person name="Chen C."/>
            <person name="Yanf M."/>
            <person name="Daum C."/>
            <person name="Ng V."/>
            <person name="Clum A."/>
            <person name="Steindorff A."/>
            <person name="Ohm R."/>
            <person name="Martin F."/>
            <person name="Silar P."/>
            <person name="Natvig D."/>
            <person name="Lalanne C."/>
            <person name="Gautier V."/>
            <person name="Ament-velasquez S.L."/>
            <person name="Kruys A."/>
            <person name="Hutchinson M.I."/>
            <person name="Powell A.J."/>
            <person name="Barry K."/>
            <person name="Miller A.N."/>
            <person name="Grigoriev I.V."/>
            <person name="Debuchy R."/>
            <person name="Gladieux P."/>
            <person name="Thoren M.H."/>
            <person name="Johannesson H."/>
        </authorList>
    </citation>
    <scope>NUCLEOTIDE SEQUENCE</scope>
    <source>
        <strain evidence="3">FGSC 1904</strain>
    </source>
</reference>
<proteinExistence type="inferred from homology"/>
<keyword evidence="3" id="KW-0489">Methyltransferase</keyword>
<dbReference type="InterPro" id="IPR029063">
    <property type="entry name" value="SAM-dependent_MTases_sf"/>
</dbReference>
<evidence type="ECO:0000313" key="3">
    <source>
        <dbReference type="EMBL" id="KAK3401873.1"/>
    </source>
</evidence>
<dbReference type="Gene3D" id="3.40.50.150">
    <property type="entry name" value="Vaccinia Virus protein VP39"/>
    <property type="match status" value="1"/>
</dbReference>
<dbReference type="GO" id="GO:0032259">
    <property type="term" value="P:methylation"/>
    <property type="evidence" value="ECO:0007669"/>
    <property type="project" value="UniProtKB-KW"/>
</dbReference>
<reference evidence="3" key="1">
    <citation type="journal article" date="2023" name="Mol. Phylogenet. Evol.">
        <title>Genome-scale phylogeny and comparative genomics of the fungal order Sordariales.</title>
        <authorList>
            <person name="Hensen N."/>
            <person name="Bonometti L."/>
            <person name="Westerberg I."/>
            <person name="Brannstrom I.O."/>
            <person name="Guillou S."/>
            <person name="Cros-Aarteil S."/>
            <person name="Calhoun S."/>
            <person name="Haridas S."/>
            <person name="Kuo A."/>
            <person name="Mondo S."/>
            <person name="Pangilinan J."/>
            <person name="Riley R."/>
            <person name="LaButti K."/>
            <person name="Andreopoulos B."/>
            <person name="Lipzen A."/>
            <person name="Chen C."/>
            <person name="Yan M."/>
            <person name="Daum C."/>
            <person name="Ng V."/>
            <person name="Clum A."/>
            <person name="Steindorff A."/>
            <person name="Ohm R.A."/>
            <person name="Martin F."/>
            <person name="Silar P."/>
            <person name="Natvig D.O."/>
            <person name="Lalanne C."/>
            <person name="Gautier V."/>
            <person name="Ament-Velasquez S.L."/>
            <person name="Kruys A."/>
            <person name="Hutchinson M.I."/>
            <person name="Powell A.J."/>
            <person name="Barry K."/>
            <person name="Miller A.N."/>
            <person name="Grigoriev I.V."/>
            <person name="Debuchy R."/>
            <person name="Gladieux P."/>
            <person name="Hiltunen Thoren M."/>
            <person name="Johannesson H."/>
        </authorList>
    </citation>
    <scope>NUCLEOTIDE SEQUENCE</scope>
    <source>
        <strain evidence="3">FGSC 1904</strain>
    </source>
</reference>